<evidence type="ECO:0000259" key="1">
    <source>
        <dbReference type="Pfam" id="PF19279"/>
    </source>
</evidence>
<keyword evidence="2" id="KW-0808">Transferase</keyword>
<organism evidence="2 3">
    <name type="scientific">Alkalibacillus flavidus</name>
    <dbReference type="NCBI Taxonomy" id="546021"/>
    <lineage>
        <taxon>Bacteria</taxon>
        <taxon>Bacillati</taxon>
        <taxon>Bacillota</taxon>
        <taxon>Bacilli</taxon>
        <taxon>Bacillales</taxon>
        <taxon>Bacillaceae</taxon>
        <taxon>Alkalibacillus</taxon>
    </lineage>
</organism>
<reference evidence="2 3" key="1">
    <citation type="submission" date="2024-06" db="EMBL/GenBank/DDBJ databases">
        <title>Genomic Encyclopedia of Type Strains, Phase IV (KMG-IV): sequencing the most valuable type-strain genomes for metagenomic binning, comparative biology and taxonomic classification.</title>
        <authorList>
            <person name="Goeker M."/>
        </authorList>
    </citation>
    <scope>NUCLEOTIDE SEQUENCE [LARGE SCALE GENOMIC DNA]</scope>
    <source>
        <strain evidence="2 3">DSM 23520</strain>
    </source>
</reference>
<keyword evidence="2" id="KW-0418">Kinase</keyword>
<evidence type="ECO:0000313" key="2">
    <source>
        <dbReference type="EMBL" id="MET3682690.1"/>
    </source>
</evidence>
<dbReference type="InterPro" id="IPR045540">
    <property type="entry name" value="YegS/DAGK_C"/>
</dbReference>
<dbReference type="EMBL" id="JBEPMX010000002">
    <property type="protein sequence ID" value="MET3682690.1"/>
    <property type="molecule type" value="Genomic_DNA"/>
</dbReference>
<dbReference type="Proteomes" id="UP001549167">
    <property type="component" value="Unassembled WGS sequence"/>
</dbReference>
<protein>
    <submittedName>
        <fullName evidence="2">Diacylglycerol kinase family enzyme</fullName>
    </submittedName>
</protein>
<name>A0ABV2KVV0_9BACI</name>
<evidence type="ECO:0000313" key="3">
    <source>
        <dbReference type="Proteomes" id="UP001549167"/>
    </source>
</evidence>
<sequence>MKVFDHPESINLRLGRYESDNQLSYFTTSIGVGLDADVAETVNQKRKQHRFINSGNRRSIYMKTTFQKIIRGKTKNLSLNVDGSCIKMNNTWLVTVNRLPYFGICLPIAPKASWTQQDFVVTTVNSLSRWLLLLLLPTILIGQHSRLKSVNEYRGSVITIEADTRLTFQTDGTTGRAKRLKINSSNRKQTFIR</sequence>
<dbReference type="SUPFAM" id="SSF111331">
    <property type="entry name" value="NAD kinase/diacylglycerol kinase-like"/>
    <property type="match status" value="1"/>
</dbReference>
<comment type="caution">
    <text evidence="2">The sequence shown here is derived from an EMBL/GenBank/DDBJ whole genome shotgun (WGS) entry which is preliminary data.</text>
</comment>
<dbReference type="GO" id="GO:0016301">
    <property type="term" value="F:kinase activity"/>
    <property type="evidence" value="ECO:0007669"/>
    <property type="project" value="UniProtKB-KW"/>
</dbReference>
<dbReference type="Pfam" id="PF19279">
    <property type="entry name" value="YegS_C"/>
    <property type="match status" value="1"/>
</dbReference>
<gene>
    <name evidence="2" type="ORF">ABID56_000771</name>
</gene>
<dbReference type="Gene3D" id="2.60.200.40">
    <property type="match status" value="1"/>
</dbReference>
<feature type="domain" description="YegS/DAGK C-terminal" evidence="1">
    <location>
        <begin position="29"/>
        <end position="173"/>
    </location>
</feature>
<keyword evidence="3" id="KW-1185">Reference proteome</keyword>
<proteinExistence type="predicted"/>
<accession>A0ABV2KVV0</accession>
<dbReference type="RefSeq" id="WP_354219302.1">
    <property type="nucleotide sequence ID" value="NZ_JBEPMX010000002.1"/>
</dbReference>
<dbReference type="InterPro" id="IPR016064">
    <property type="entry name" value="NAD/diacylglycerol_kinase_sf"/>
</dbReference>